<name>A0A544SY99_9BACI</name>
<sequence length="379" mass="41421">MSKRFIKQTTAAVLLTTSILSFSSVALGATSVDQSVNNAKAELNKATTHYVYPSLDGKLAPSSALYPALNSVKKNYELTRSAVVSSKLSTAQKNAKLKEIDTLYKEKVSGGLLPYIDAFNYATEYLVPIMKEIEAAQAKNDFAAVEKAYHKLSYQLKGRTAILYRFSGKAARDLLLEEYKKPADEKRHELMVPVTIYMKIVEVNDLFKNGKKSEAQTKFAEIEALLDRLPNASTNKFVGALLEEVAKLKTTIDYTSVTSTQQAILNEKVAGLVTELNTTQSDQATVSTNGSNSLIVTVKEDIGIPKFLGKGFYQTFTKQLGVTKVNGFNPTSIKALEYTAAAFPEGADSLADLKGKTVTLKITVDNGSALDVEFKITFE</sequence>
<gene>
    <name evidence="3" type="ORF">FG383_15305</name>
</gene>
<dbReference type="AlphaFoldDB" id="A0A544SY99"/>
<reference evidence="3 4" key="1">
    <citation type="submission" date="2019-05" db="EMBL/GenBank/DDBJ databases">
        <title>Psychrobacillus vulpis sp. nov., a new species isolated from feces of a red fox that inhabits in The Tablas de Daimiel Natural Park, Albacete, Spain.</title>
        <authorList>
            <person name="Rodriguez M."/>
            <person name="Reina J.C."/>
            <person name="Bejar V."/>
            <person name="Llamas I."/>
        </authorList>
    </citation>
    <scope>NUCLEOTIDE SEQUENCE [LARGE SCALE GENOMIC DNA]</scope>
    <source>
        <strain evidence="3 4">NHI-2</strain>
    </source>
</reference>
<dbReference type="RefSeq" id="WP_142608262.1">
    <property type="nucleotide sequence ID" value="NZ_VDGG01000036.1"/>
</dbReference>
<evidence type="ECO:0000313" key="3">
    <source>
        <dbReference type="EMBL" id="TQR10151.1"/>
    </source>
</evidence>
<dbReference type="Pfam" id="PF18058">
    <property type="entry name" value="SbsC_C"/>
    <property type="match status" value="1"/>
</dbReference>
<dbReference type="Gene3D" id="1.20.58.780">
    <property type="match status" value="1"/>
</dbReference>
<dbReference type="OrthoDB" id="2742972at2"/>
<evidence type="ECO:0000259" key="2">
    <source>
        <dbReference type="Pfam" id="PF18058"/>
    </source>
</evidence>
<feature type="signal peptide" evidence="1">
    <location>
        <begin position="1"/>
        <end position="28"/>
    </location>
</feature>
<feature type="domain" description="SbsC C-terminal" evidence="2">
    <location>
        <begin position="60"/>
        <end position="183"/>
    </location>
</feature>
<protein>
    <recommendedName>
        <fullName evidence="2">SbsC C-terminal domain-containing protein</fullName>
    </recommendedName>
</protein>
<keyword evidence="4" id="KW-1185">Reference proteome</keyword>
<dbReference type="Proteomes" id="UP000318937">
    <property type="component" value="Unassembled WGS sequence"/>
</dbReference>
<dbReference type="EMBL" id="VDGG01000036">
    <property type="protein sequence ID" value="TQR10151.1"/>
    <property type="molecule type" value="Genomic_DNA"/>
</dbReference>
<evidence type="ECO:0000256" key="1">
    <source>
        <dbReference type="SAM" id="SignalP"/>
    </source>
</evidence>
<dbReference type="Gene3D" id="1.20.58.790">
    <property type="match status" value="1"/>
</dbReference>
<accession>A0A544SY99</accession>
<evidence type="ECO:0000313" key="4">
    <source>
        <dbReference type="Proteomes" id="UP000318937"/>
    </source>
</evidence>
<proteinExistence type="predicted"/>
<feature type="chain" id="PRO_5021865750" description="SbsC C-terminal domain-containing protein" evidence="1">
    <location>
        <begin position="29"/>
        <end position="379"/>
    </location>
</feature>
<dbReference type="InterPro" id="IPR041378">
    <property type="entry name" value="S-layer_SbsC_C"/>
</dbReference>
<organism evidence="3 4">
    <name type="scientific">Psychrobacillus soli</name>
    <dbReference type="NCBI Taxonomy" id="1543965"/>
    <lineage>
        <taxon>Bacteria</taxon>
        <taxon>Bacillati</taxon>
        <taxon>Bacillota</taxon>
        <taxon>Bacilli</taxon>
        <taxon>Bacillales</taxon>
        <taxon>Bacillaceae</taxon>
        <taxon>Psychrobacillus</taxon>
    </lineage>
</organism>
<keyword evidence="1" id="KW-0732">Signal</keyword>
<comment type="caution">
    <text evidence="3">The sequence shown here is derived from an EMBL/GenBank/DDBJ whole genome shotgun (WGS) entry which is preliminary data.</text>
</comment>